<dbReference type="AlphaFoldDB" id="A0A9P5K850"/>
<keyword evidence="2" id="KW-0812">Transmembrane</keyword>
<dbReference type="EMBL" id="QPMT01000004">
    <property type="protein sequence ID" value="KAF4864538.1"/>
    <property type="molecule type" value="Genomic_DNA"/>
</dbReference>
<evidence type="ECO:0000313" key="3">
    <source>
        <dbReference type="EMBL" id="KAF4864538.1"/>
    </source>
</evidence>
<evidence type="ECO:0000256" key="1">
    <source>
        <dbReference type="SAM" id="MobiDB-lite"/>
    </source>
</evidence>
<reference evidence="3" key="1">
    <citation type="submission" date="2019-06" db="EMBL/GenBank/DDBJ databases">
        <authorList>
            <person name="Gan P."/>
            <person name="Shirasu K."/>
        </authorList>
    </citation>
    <scope>NUCLEOTIDE SEQUENCE [LARGE SCALE GENOMIC DNA]</scope>
    <source>
        <strain evidence="3">CAD2</strain>
    </source>
</reference>
<protein>
    <submittedName>
        <fullName evidence="3">Uncharacterized protein</fullName>
    </submittedName>
</protein>
<comment type="caution">
    <text evidence="3">The sequence shown here is derived from an EMBL/GenBank/DDBJ whole genome shotgun (WGS) entry which is preliminary data.</text>
</comment>
<feature type="transmembrane region" description="Helical" evidence="2">
    <location>
        <begin position="51"/>
        <end position="72"/>
    </location>
</feature>
<feature type="region of interest" description="Disordered" evidence="1">
    <location>
        <begin position="1"/>
        <end position="34"/>
    </location>
</feature>
<dbReference type="Proteomes" id="UP000711996">
    <property type="component" value="Unassembled WGS sequence"/>
</dbReference>
<evidence type="ECO:0000256" key="2">
    <source>
        <dbReference type="SAM" id="Phobius"/>
    </source>
</evidence>
<keyword evidence="2" id="KW-1133">Transmembrane helix</keyword>
<keyword evidence="2" id="KW-0472">Membrane</keyword>
<name>A0A9P5K850_COLSI</name>
<keyword evidence="4" id="KW-1185">Reference proteome</keyword>
<accession>A0A9P5K850</accession>
<gene>
    <name evidence="3" type="ORF">CGCSCA2_v002200</name>
</gene>
<dbReference type="OrthoDB" id="4834508at2759"/>
<evidence type="ECO:0000313" key="4">
    <source>
        <dbReference type="Proteomes" id="UP000711996"/>
    </source>
</evidence>
<organism evidence="3 4">
    <name type="scientific">Colletotrichum siamense</name>
    <name type="common">Anthracnose fungus</name>
    <dbReference type="NCBI Taxonomy" id="690259"/>
    <lineage>
        <taxon>Eukaryota</taxon>
        <taxon>Fungi</taxon>
        <taxon>Dikarya</taxon>
        <taxon>Ascomycota</taxon>
        <taxon>Pezizomycotina</taxon>
        <taxon>Sordariomycetes</taxon>
        <taxon>Hypocreomycetidae</taxon>
        <taxon>Glomerellales</taxon>
        <taxon>Glomerellaceae</taxon>
        <taxon>Colletotrichum</taxon>
        <taxon>Colletotrichum gloeosporioides species complex</taxon>
    </lineage>
</organism>
<sequence>MAGSNTFESKISGISDKSPEFKTSGTFRDHDEGTHDHHQCLARQERLLAKILSGCIIFAVVSIFYMVLFVVISPANEVGNMSKKTTGHRAATETVTATQTSTTTITTGITAILPTKTRTSTVTVTATATPTPSAQPDDTHYPLTSHGTQSDIDWLSNTIFAPIPAEILTPPKRVVDGYFDHNYCGNSLRPFDFTRSKPMNPTELQHQIGAKMLPIREGRYVGDRHFDINIDLRVAAEKAKEHKQKVCRMLRKSGGGFILRKIGGREGYSYEAILDDKAIVEIAKMEEVSAVFHHQVPRDRFRSKE</sequence>
<proteinExistence type="predicted"/>